<dbReference type="Proteomes" id="UP001249851">
    <property type="component" value="Unassembled WGS sequence"/>
</dbReference>
<reference evidence="2" key="2">
    <citation type="journal article" date="2023" name="Science">
        <title>Genomic signatures of disease resistance in endangered staghorn corals.</title>
        <authorList>
            <person name="Vollmer S.V."/>
            <person name="Selwyn J.D."/>
            <person name="Despard B.A."/>
            <person name="Roesel C.L."/>
        </authorList>
    </citation>
    <scope>NUCLEOTIDE SEQUENCE</scope>
    <source>
        <strain evidence="2">K2</strain>
    </source>
</reference>
<gene>
    <name evidence="2" type="ORF">P5673_023083</name>
</gene>
<feature type="region of interest" description="Disordered" evidence="1">
    <location>
        <begin position="227"/>
        <end position="252"/>
    </location>
</feature>
<feature type="compositionally biased region" description="Acidic residues" evidence="1">
    <location>
        <begin position="459"/>
        <end position="490"/>
    </location>
</feature>
<comment type="caution">
    <text evidence="2">The sequence shown here is derived from an EMBL/GenBank/DDBJ whole genome shotgun (WGS) entry which is preliminary data.</text>
</comment>
<reference evidence="2" key="1">
    <citation type="journal article" date="2023" name="G3 (Bethesda)">
        <title>Whole genome assembly and annotation of the endangered Caribbean coral Acropora cervicornis.</title>
        <authorList>
            <person name="Selwyn J.D."/>
            <person name="Vollmer S.V."/>
        </authorList>
    </citation>
    <scope>NUCLEOTIDE SEQUENCE</scope>
    <source>
        <strain evidence="2">K2</strain>
    </source>
</reference>
<evidence type="ECO:0000313" key="3">
    <source>
        <dbReference type="Proteomes" id="UP001249851"/>
    </source>
</evidence>
<accession>A0AAD9Q5M5</accession>
<evidence type="ECO:0000256" key="1">
    <source>
        <dbReference type="SAM" id="MobiDB-lite"/>
    </source>
</evidence>
<feature type="region of interest" description="Disordered" evidence="1">
    <location>
        <begin position="457"/>
        <end position="490"/>
    </location>
</feature>
<keyword evidence="3" id="KW-1185">Reference proteome</keyword>
<organism evidence="2 3">
    <name type="scientific">Acropora cervicornis</name>
    <name type="common">Staghorn coral</name>
    <dbReference type="NCBI Taxonomy" id="6130"/>
    <lineage>
        <taxon>Eukaryota</taxon>
        <taxon>Metazoa</taxon>
        <taxon>Cnidaria</taxon>
        <taxon>Anthozoa</taxon>
        <taxon>Hexacorallia</taxon>
        <taxon>Scleractinia</taxon>
        <taxon>Astrocoeniina</taxon>
        <taxon>Acroporidae</taxon>
        <taxon>Acropora</taxon>
    </lineage>
</organism>
<proteinExistence type="predicted"/>
<protein>
    <submittedName>
        <fullName evidence="2">Uncharacterized protein</fullName>
    </submittedName>
</protein>
<dbReference type="AlphaFoldDB" id="A0AAD9Q5M5"/>
<name>A0AAD9Q5M5_ACRCE</name>
<feature type="compositionally biased region" description="Acidic residues" evidence="1">
    <location>
        <begin position="228"/>
        <end position="252"/>
    </location>
</feature>
<evidence type="ECO:0000313" key="2">
    <source>
        <dbReference type="EMBL" id="KAK2555116.1"/>
    </source>
</evidence>
<dbReference type="EMBL" id="JARQWQ010000064">
    <property type="protein sequence ID" value="KAK2555116.1"/>
    <property type="molecule type" value="Genomic_DNA"/>
</dbReference>
<sequence>MASAPTTSSALTQTIPSNSKQVPTLISDLLDLAIYSFGCQSGLRSCHKIRGNPVLEGVSALLGRMLLISNAETQAAFEKMSPIRLGNWKPGEIPTKELLTLISSRIKNQKKKGVIRERKNPEVPSLVLEEKQVYSEEEDRVAYKYHPRCWRCSQRCRFCLKRKKFFPNVGNFTMEIASPFLDVLEEILAEDDAHQDGQEDSDEEMMESDEAEMNFVHYNKCISGEQFTETDEEDEESQGVEDVEGNESDDEEVPTLISDLLDLAIYSFGCQSGLRSCHKIRGNPVLEGVSALLGRMLLISNAETQAAFEKMSPIRLGNWKPGEIPTKELLTLISSRIKNQKKKGVIRERKNPEVPSLVLEEKQVYSEEEDRVAYKYHPRCWRCSQRCRFCLKRKKFFPNVGNFTMEIASPFLDVLEEILAEDDAHQDGQEDSDEEMMESDEAEMNFVHYNKCISGEQFTETDEEDEESQGVEDVEGNESDDEEVMCEEDI</sequence>